<dbReference type="RefSeq" id="WP_379511856.1">
    <property type="nucleotide sequence ID" value="NZ_JBHSPA010000002.1"/>
</dbReference>
<keyword evidence="1" id="KW-1133">Transmembrane helix</keyword>
<evidence type="ECO:0000313" key="2">
    <source>
        <dbReference type="EMBL" id="MFC5822301.1"/>
    </source>
</evidence>
<protein>
    <submittedName>
        <fullName evidence="2">DUF3040 domain-containing protein</fullName>
    </submittedName>
</protein>
<dbReference type="EMBL" id="JBHSPA010000002">
    <property type="protein sequence ID" value="MFC5822301.1"/>
    <property type="molecule type" value="Genomic_DNA"/>
</dbReference>
<accession>A0ABW1C9J9</accession>
<keyword evidence="1" id="KW-0812">Transmembrane</keyword>
<organism evidence="2 3">
    <name type="scientific">Nonomuraea insulae</name>
    <dbReference type="NCBI Taxonomy" id="1616787"/>
    <lineage>
        <taxon>Bacteria</taxon>
        <taxon>Bacillati</taxon>
        <taxon>Actinomycetota</taxon>
        <taxon>Actinomycetes</taxon>
        <taxon>Streptosporangiales</taxon>
        <taxon>Streptosporangiaceae</taxon>
        <taxon>Nonomuraea</taxon>
    </lineage>
</organism>
<sequence>MSLSGRERRILAEIERALERDDPELARRVAAINKIEAGGEGFAREPGERLRMWVLRHVWVIFWVGALVIMLLLVAVLTT</sequence>
<dbReference type="Pfam" id="PF11239">
    <property type="entry name" value="DUF3040"/>
    <property type="match status" value="1"/>
</dbReference>
<gene>
    <name evidence="2" type="ORF">ACFPZ3_00395</name>
</gene>
<proteinExistence type="predicted"/>
<reference evidence="3" key="1">
    <citation type="journal article" date="2019" name="Int. J. Syst. Evol. Microbiol.">
        <title>The Global Catalogue of Microorganisms (GCM) 10K type strain sequencing project: providing services to taxonomists for standard genome sequencing and annotation.</title>
        <authorList>
            <consortium name="The Broad Institute Genomics Platform"/>
            <consortium name="The Broad Institute Genome Sequencing Center for Infectious Disease"/>
            <person name="Wu L."/>
            <person name="Ma J."/>
        </authorList>
    </citation>
    <scope>NUCLEOTIDE SEQUENCE [LARGE SCALE GENOMIC DNA]</scope>
    <source>
        <strain evidence="3">CCUG 53903</strain>
    </source>
</reference>
<dbReference type="Proteomes" id="UP001596058">
    <property type="component" value="Unassembled WGS sequence"/>
</dbReference>
<dbReference type="InterPro" id="IPR021401">
    <property type="entry name" value="DUF3040"/>
</dbReference>
<comment type="caution">
    <text evidence="2">The sequence shown here is derived from an EMBL/GenBank/DDBJ whole genome shotgun (WGS) entry which is preliminary data.</text>
</comment>
<feature type="transmembrane region" description="Helical" evidence="1">
    <location>
        <begin position="58"/>
        <end position="77"/>
    </location>
</feature>
<keyword evidence="3" id="KW-1185">Reference proteome</keyword>
<evidence type="ECO:0000256" key="1">
    <source>
        <dbReference type="SAM" id="Phobius"/>
    </source>
</evidence>
<keyword evidence="1" id="KW-0472">Membrane</keyword>
<name>A0ABW1C9J9_9ACTN</name>
<evidence type="ECO:0000313" key="3">
    <source>
        <dbReference type="Proteomes" id="UP001596058"/>
    </source>
</evidence>